<dbReference type="Pfam" id="PF14399">
    <property type="entry name" value="BtrH_N"/>
    <property type="match status" value="1"/>
</dbReference>
<dbReference type="Proteomes" id="UP000544090">
    <property type="component" value="Unassembled WGS sequence"/>
</dbReference>
<dbReference type="InterPro" id="IPR026935">
    <property type="entry name" value="BtrH_N"/>
</dbReference>
<protein>
    <submittedName>
        <fullName evidence="2">BtrH N-terminal domain-containing protein</fullName>
    </submittedName>
</protein>
<gene>
    <name evidence="2" type="ORF">HGG74_03880</name>
</gene>
<proteinExistence type="predicted"/>
<accession>A0A7X6K513</accession>
<evidence type="ECO:0000259" key="1">
    <source>
        <dbReference type="Pfam" id="PF14399"/>
    </source>
</evidence>
<feature type="domain" description="Butirosin biosynthesis protein H N-terminal" evidence="1">
    <location>
        <begin position="51"/>
        <end position="140"/>
    </location>
</feature>
<dbReference type="EMBL" id="JAAZSQ010000002">
    <property type="protein sequence ID" value="NKX53694.1"/>
    <property type="molecule type" value="Genomic_DNA"/>
</dbReference>
<reference evidence="2 3" key="1">
    <citation type="submission" date="2020-04" db="EMBL/GenBank/DDBJ databases">
        <title>Arthrobacter sp. nov.</title>
        <authorList>
            <person name="Liu S."/>
        </authorList>
    </citation>
    <scope>NUCLEOTIDE SEQUENCE [LARGE SCALE GENOMIC DNA]</scope>
    <source>
        <strain evidence="2 3">E918</strain>
    </source>
</reference>
<organism evidence="2 3">
    <name type="scientific">Arthrobacter mobilis</name>
    <dbReference type="NCBI Taxonomy" id="2724944"/>
    <lineage>
        <taxon>Bacteria</taxon>
        <taxon>Bacillati</taxon>
        <taxon>Actinomycetota</taxon>
        <taxon>Actinomycetes</taxon>
        <taxon>Micrococcales</taxon>
        <taxon>Micrococcaceae</taxon>
        <taxon>Arthrobacter</taxon>
    </lineage>
</organism>
<evidence type="ECO:0000313" key="3">
    <source>
        <dbReference type="Proteomes" id="UP000544090"/>
    </source>
</evidence>
<sequence length="406" mass="43332">MSADLPAGILPGYAGQAPVEQAPRDVGIWQRVLAQSGTLAPAGREDRLNPGHPLDAGMLFGLAGGIGFMVFTFEYAEVTTATIVPRFHPGPFVGNLLRRCGAEVRQAETTSAKVAQRNLDEALDAGRAVVVRVTRGALPWSGGGLADQDPVDLAVAGRGSGGYIVDDASGLLRTLAPGQLAQARARRRQDRNWQAHVAAPGALTREELAGRVREAITETCAALLAVEAPAGIPARFAKNFGLAGLRTWIERLRDTRTKKGWTAMFADPARLFCGLRRVHESLEQDWGPMGGALRTDYAAFLAAARDLPGLHRVDPGDYYRLGERWSAFADLVLGNGQVPLLEQYRSSLGQAAGRGFDTADPDFQEFTGWAETHRAGHFAALADALEPILEAEQAAARRLAGAVGIT</sequence>
<evidence type="ECO:0000313" key="2">
    <source>
        <dbReference type="EMBL" id="NKX53694.1"/>
    </source>
</evidence>
<name>A0A7X6K513_9MICC</name>
<keyword evidence="3" id="KW-1185">Reference proteome</keyword>
<comment type="caution">
    <text evidence="2">The sequence shown here is derived from an EMBL/GenBank/DDBJ whole genome shotgun (WGS) entry which is preliminary data.</text>
</comment>
<dbReference type="RefSeq" id="WP_168485019.1">
    <property type="nucleotide sequence ID" value="NZ_JAAZSQ010000002.1"/>
</dbReference>
<dbReference type="AlphaFoldDB" id="A0A7X6K513"/>